<dbReference type="InterPro" id="IPR011008">
    <property type="entry name" value="Dimeric_a/b-barrel"/>
</dbReference>
<feature type="domain" description="YCII-related" evidence="2">
    <location>
        <begin position="9"/>
        <end position="88"/>
    </location>
</feature>
<evidence type="ECO:0000259" key="2">
    <source>
        <dbReference type="Pfam" id="PF03795"/>
    </source>
</evidence>
<keyword evidence="4" id="KW-1185">Reference proteome</keyword>
<reference evidence="3 4" key="1">
    <citation type="submission" date="2022-03" db="EMBL/GenBank/DDBJ databases">
        <authorList>
            <person name="Brunel B."/>
        </authorList>
    </citation>
    <scope>NUCLEOTIDE SEQUENCE [LARGE SCALE GENOMIC DNA]</scope>
    <source>
        <strain evidence="3">STM5069sample</strain>
    </source>
</reference>
<gene>
    <name evidence="3" type="ORF">MES5069_130084</name>
</gene>
<dbReference type="InterPro" id="IPR005545">
    <property type="entry name" value="YCII"/>
</dbReference>
<dbReference type="PANTHER" id="PTHR37828">
    <property type="entry name" value="GSR2449 PROTEIN"/>
    <property type="match status" value="1"/>
</dbReference>
<dbReference type="Gene3D" id="3.30.70.1060">
    <property type="entry name" value="Dimeric alpha+beta barrel"/>
    <property type="match status" value="1"/>
</dbReference>
<protein>
    <recommendedName>
        <fullName evidence="2">YCII-related domain-containing protein</fullName>
    </recommendedName>
</protein>
<dbReference type="PANTHER" id="PTHR37828:SF1">
    <property type="entry name" value="YCII-RELATED DOMAIN-CONTAINING PROTEIN"/>
    <property type="match status" value="1"/>
</dbReference>
<dbReference type="SUPFAM" id="SSF54909">
    <property type="entry name" value="Dimeric alpha+beta barrel"/>
    <property type="match status" value="1"/>
</dbReference>
<comment type="caution">
    <text evidence="3">The sequence shown here is derived from an EMBL/GenBank/DDBJ whole genome shotgun (WGS) entry which is preliminary data.</text>
</comment>
<dbReference type="RefSeq" id="WP_254016764.1">
    <property type="nucleotide sequence ID" value="NZ_CAKXZT010000035.1"/>
</dbReference>
<organism evidence="3 4">
    <name type="scientific">Mesorhizobium escarrei</name>
    <dbReference type="NCBI Taxonomy" id="666018"/>
    <lineage>
        <taxon>Bacteria</taxon>
        <taxon>Pseudomonadati</taxon>
        <taxon>Pseudomonadota</taxon>
        <taxon>Alphaproteobacteria</taxon>
        <taxon>Hyphomicrobiales</taxon>
        <taxon>Phyllobacteriaceae</taxon>
        <taxon>Mesorhizobium</taxon>
    </lineage>
</organism>
<dbReference type="Proteomes" id="UP001153050">
    <property type="component" value="Unassembled WGS sequence"/>
</dbReference>
<name>A0ABN8JG89_9HYPH</name>
<sequence>MPSKGDNIFVCISQYRKPIAEVDIHLPAHIEWLKEQDRNGRTIATGRQVPGTGGVNIMAAQDRQAMLDILATDPFTAHGCSSYWIFEFELNPDPHKGRLMDHFFREDFSISANAVQKSGARSK</sequence>
<evidence type="ECO:0000313" key="3">
    <source>
        <dbReference type="EMBL" id="CAH2396160.1"/>
    </source>
</evidence>
<evidence type="ECO:0000256" key="1">
    <source>
        <dbReference type="ARBA" id="ARBA00007689"/>
    </source>
</evidence>
<dbReference type="Pfam" id="PF03795">
    <property type="entry name" value="YCII"/>
    <property type="match status" value="1"/>
</dbReference>
<dbReference type="EMBL" id="CAKXZT010000035">
    <property type="protein sequence ID" value="CAH2396160.1"/>
    <property type="molecule type" value="Genomic_DNA"/>
</dbReference>
<accession>A0ABN8JG89</accession>
<comment type="similarity">
    <text evidence="1">Belongs to the YciI family.</text>
</comment>
<proteinExistence type="inferred from homology"/>
<evidence type="ECO:0000313" key="4">
    <source>
        <dbReference type="Proteomes" id="UP001153050"/>
    </source>
</evidence>